<dbReference type="InterPro" id="IPR026749">
    <property type="entry name" value="Tmem135"/>
</dbReference>
<evidence type="ECO:0000256" key="1">
    <source>
        <dbReference type="SAM" id="Phobius"/>
    </source>
</evidence>
<protein>
    <recommendedName>
        <fullName evidence="4">Transmembrane protein 135 N-terminal domain-containing protein</fullName>
    </recommendedName>
</protein>
<proteinExistence type="predicted"/>
<keyword evidence="1" id="KW-1133">Transmembrane helix</keyword>
<dbReference type="Proteomes" id="UP001316803">
    <property type="component" value="Unassembled WGS sequence"/>
</dbReference>
<organism evidence="2 3">
    <name type="scientific">Knufia fluminis</name>
    <dbReference type="NCBI Taxonomy" id="191047"/>
    <lineage>
        <taxon>Eukaryota</taxon>
        <taxon>Fungi</taxon>
        <taxon>Dikarya</taxon>
        <taxon>Ascomycota</taxon>
        <taxon>Pezizomycotina</taxon>
        <taxon>Eurotiomycetes</taxon>
        <taxon>Chaetothyriomycetidae</taxon>
        <taxon>Chaetothyriales</taxon>
        <taxon>Trichomeriaceae</taxon>
        <taxon>Knufia</taxon>
    </lineage>
</organism>
<evidence type="ECO:0000313" key="2">
    <source>
        <dbReference type="EMBL" id="KAK5954976.1"/>
    </source>
</evidence>
<dbReference type="PANTHER" id="PTHR12459">
    <property type="entry name" value="TRANSMEMBRANE PROTEIN 135-RELATED"/>
    <property type="match status" value="1"/>
</dbReference>
<dbReference type="EMBL" id="JAKLMC020000007">
    <property type="protein sequence ID" value="KAK5954976.1"/>
    <property type="molecule type" value="Genomic_DNA"/>
</dbReference>
<keyword evidence="1" id="KW-0472">Membrane</keyword>
<comment type="caution">
    <text evidence="2">The sequence shown here is derived from an EMBL/GenBank/DDBJ whole genome shotgun (WGS) entry which is preliminary data.</text>
</comment>
<name>A0AAN8EW28_9EURO</name>
<evidence type="ECO:0008006" key="4">
    <source>
        <dbReference type="Google" id="ProtNLM"/>
    </source>
</evidence>
<feature type="transmembrane region" description="Helical" evidence="1">
    <location>
        <begin position="374"/>
        <end position="399"/>
    </location>
</feature>
<keyword evidence="1" id="KW-0812">Transmembrane</keyword>
<dbReference type="PANTHER" id="PTHR12459:SF19">
    <property type="entry name" value="TRANSMEMBRANE PROTEIN 135 N-TERMINAL DOMAIN-CONTAINING PROTEIN"/>
    <property type="match status" value="1"/>
</dbReference>
<reference evidence="2 3" key="1">
    <citation type="submission" date="2022-12" db="EMBL/GenBank/DDBJ databases">
        <title>Genomic features and morphological characterization of a novel Knufia sp. strain isolated from spacecraft assembly facility.</title>
        <authorList>
            <person name="Teixeira M."/>
            <person name="Chander A.M."/>
            <person name="Stajich J.E."/>
            <person name="Venkateswaran K."/>
        </authorList>
    </citation>
    <scope>NUCLEOTIDE SEQUENCE [LARGE SCALE GENOMIC DNA]</scope>
    <source>
        <strain evidence="2 3">FJI-L2-BK-P2</strain>
    </source>
</reference>
<accession>A0AAN8EW28</accession>
<gene>
    <name evidence="2" type="ORF">OHC33_003655</name>
</gene>
<dbReference type="AlphaFoldDB" id="A0AAN8EW28"/>
<keyword evidence="3" id="KW-1185">Reference proteome</keyword>
<evidence type="ECO:0000313" key="3">
    <source>
        <dbReference type="Proteomes" id="UP001316803"/>
    </source>
</evidence>
<sequence length="510" mass="57247">MSQFTPRQLLLSHREYEALRAAINDSITDDPRFVHLSPVEKAKKQPLREKQWAADIRAATRIYLGVNYSLKGVQALLAQLSARRSPAGAKPRKSLIASPQRFALSLAMLLALHRFLYRVISGIRRDLLSENVRKIRERWPRMYDLLTWKLTPAVGASLSGLALGICPKDQLRVTIVIYVLVRAGELVWKGAEAAGYLKKKPKWFGSWMLFALAHGQMFHTLVVDPDCAPEVYGSFVLNNTPEYLQPRPEGLAKAVTWPTRREAVDSLAQMARLRWPPHVSPILRPKDLTTLPPSINSVINPITSRAHPAIQHLSCALLHPSETSCFTPFLRQILLSFKSIAKFFTLYYGAFSILRIRAALKQPIAFIARLMQTILKVTTVLVGSFAGAWGSICFFNNFLPKSVIPQSRFFLGGAIGGCMAIIDRSPTAHENAMYATRLSIDSLWKVGVKHRWWKEVKGGDVYIFVTALAALNMLYDAQRATMGPERTMMAVRLLRGDIEVGLKDKTEAEF</sequence>